<dbReference type="CDD" id="cd06231">
    <property type="entry name" value="M14_REP34-like"/>
    <property type="match status" value="1"/>
</dbReference>
<evidence type="ECO:0000259" key="6">
    <source>
        <dbReference type="PROSITE" id="PS52035"/>
    </source>
</evidence>
<comment type="similarity">
    <text evidence="5">Belongs to the peptidase M14 family.</text>
</comment>
<evidence type="ECO:0000256" key="1">
    <source>
        <dbReference type="ARBA" id="ARBA00001947"/>
    </source>
</evidence>
<organism evidence="7 8">
    <name type="scientific">Candidatus Methylacidiphilum infernorum</name>
    <dbReference type="NCBI Taxonomy" id="511746"/>
    <lineage>
        <taxon>Bacteria</taxon>
        <taxon>Pseudomonadati</taxon>
        <taxon>Verrucomicrobiota</taxon>
        <taxon>Methylacidiphilae</taxon>
        <taxon>Methylacidiphilales</taxon>
        <taxon>Methylacidiphilaceae</taxon>
        <taxon>Methylacidiphilum (ex Ratnadevi et al. 2023)</taxon>
    </lineage>
</organism>
<dbReference type="Proteomes" id="UP000663088">
    <property type="component" value="Chromosome"/>
</dbReference>
<protein>
    <submittedName>
        <fullName evidence="7">M14 family metallocarboxypeptidase</fullName>
    </submittedName>
</protein>
<evidence type="ECO:0000256" key="3">
    <source>
        <dbReference type="ARBA" id="ARBA00022801"/>
    </source>
</evidence>
<feature type="active site" description="Proton donor/acceptor" evidence="5">
    <location>
        <position position="212"/>
    </location>
</feature>
<evidence type="ECO:0000313" key="7">
    <source>
        <dbReference type="EMBL" id="QSR87713.1"/>
    </source>
</evidence>
<name>A0ABX7PYI1_9BACT</name>
<keyword evidence="2" id="KW-0479">Metal-binding</keyword>
<evidence type="ECO:0000256" key="5">
    <source>
        <dbReference type="PROSITE-ProRule" id="PRU01379"/>
    </source>
</evidence>
<feature type="domain" description="Peptidase M14" evidence="6">
    <location>
        <begin position="1"/>
        <end position="237"/>
    </location>
</feature>
<keyword evidence="8" id="KW-1185">Reference proteome</keyword>
<proteinExistence type="inferred from homology"/>
<evidence type="ECO:0000256" key="4">
    <source>
        <dbReference type="ARBA" id="ARBA00022833"/>
    </source>
</evidence>
<evidence type="ECO:0000313" key="8">
    <source>
        <dbReference type="Proteomes" id="UP000663088"/>
    </source>
</evidence>
<dbReference type="Gene3D" id="3.40.630.10">
    <property type="entry name" value="Zn peptidases"/>
    <property type="match status" value="1"/>
</dbReference>
<dbReference type="InterPro" id="IPR055438">
    <property type="entry name" value="AstE_AspA_cat"/>
</dbReference>
<dbReference type="PROSITE" id="PS52035">
    <property type="entry name" value="PEPTIDASE_M14"/>
    <property type="match status" value="1"/>
</dbReference>
<keyword evidence="3" id="KW-0378">Hydrolase</keyword>
<evidence type="ECO:0000256" key="2">
    <source>
        <dbReference type="ARBA" id="ARBA00022723"/>
    </source>
</evidence>
<sequence>MIQISKELGWKRKLLCTVAKKFPVEAFYSHPGRNPQSTPHIYLSAGIHGDEPAGVLALIYWLENFRSYFYPYRFSLIPVINPWGLKQNSRLNEQGIDLNRAFQDTNLSPIKEIRSFLETQGPFDLSLLLHEDYDAHGVYLYETPANLKLGKKILDEVSKICLIENRPKIEGRKHNGGVLSRPLRKNRFEKMGYPEAVYLYFQLQCKKIYTIETPSEWDIEKRIQAHLTAINTALSLFSREKQLFLENDSTDSPKKAIQD</sequence>
<keyword evidence="4" id="KW-0862">Zinc</keyword>
<reference evidence="7 8" key="1">
    <citation type="submission" date="2020-12" db="EMBL/GenBank/DDBJ databases">
        <authorList>
            <person name="Awala S.I."/>
            <person name="Gwak J.-H."/>
            <person name="Kim S.-J."/>
            <person name="Rhee S.-K."/>
        </authorList>
    </citation>
    <scope>NUCLEOTIDE SEQUENCE [LARGE SCALE GENOMIC DNA]</scope>
    <source>
        <strain evidence="7 8">IT5</strain>
    </source>
</reference>
<gene>
    <name evidence="7" type="ORF">EM20IM_01930</name>
</gene>
<dbReference type="InterPro" id="IPR000834">
    <property type="entry name" value="Peptidase_M14"/>
</dbReference>
<accession>A0ABX7PYI1</accession>
<comment type="cofactor">
    <cofactor evidence="1">
        <name>Zn(2+)</name>
        <dbReference type="ChEBI" id="CHEBI:29105"/>
    </cofactor>
</comment>
<dbReference type="SUPFAM" id="SSF53187">
    <property type="entry name" value="Zn-dependent exopeptidases"/>
    <property type="match status" value="1"/>
</dbReference>
<dbReference type="EMBL" id="CP065956">
    <property type="protein sequence ID" value="QSR87713.1"/>
    <property type="molecule type" value="Genomic_DNA"/>
</dbReference>
<dbReference type="Pfam" id="PF24827">
    <property type="entry name" value="AstE_AspA_cat"/>
    <property type="match status" value="1"/>
</dbReference>